<dbReference type="InterPro" id="IPR003593">
    <property type="entry name" value="AAA+_ATPase"/>
</dbReference>
<dbReference type="InterPro" id="IPR030679">
    <property type="entry name" value="ABC_ATPase_HisP-typ"/>
</dbReference>
<geneLocation type="plasmid" evidence="10 11">
    <name>pRLG203</name>
</geneLocation>
<evidence type="ECO:0000313" key="11">
    <source>
        <dbReference type="Proteomes" id="UP000008330"/>
    </source>
</evidence>
<comment type="similarity">
    <text evidence="2">Belongs to the ABC transporter superfamily.</text>
</comment>
<feature type="domain" description="ABC transporter" evidence="9">
    <location>
        <begin position="29"/>
        <end position="268"/>
    </location>
</feature>
<dbReference type="RefSeq" id="WP_012559975.1">
    <property type="nucleotide sequence ID" value="NC_011370.1"/>
</dbReference>
<reference evidence="10 11" key="1">
    <citation type="journal article" date="2010" name="Stand. Genomic Sci.">
        <title>Complete genome sequence of Rhizobium leguminosarum bv trifolii strain WSM2304, an effective microsymbiont of the South American clover Trifolium polymorphum.</title>
        <authorList>
            <person name="Reeve W."/>
            <person name="O'Hara G."/>
            <person name="Chain P."/>
            <person name="Ardley J."/>
            <person name="Brau L."/>
            <person name="Nandesena K."/>
            <person name="Tiwari R."/>
            <person name="Malfatti S."/>
            <person name="Kiss H."/>
            <person name="Lapidus A."/>
            <person name="Copeland A."/>
            <person name="Nolan M."/>
            <person name="Land M."/>
            <person name="Ivanova N."/>
            <person name="Mavromatis K."/>
            <person name="Markowitz V."/>
            <person name="Kyrpides N."/>
            <person name="Melino V."/>
            <person name="Denton M."/>
            <person name="Yates R."/>
            <person name="Howieson J."/>
        </authorList>
    </citation>
    <scope>NUCLEOTIDE SEQUENCE [LARGE SCALE GENOMIC DNA]</scope>
    <source>
        <strain evidence="10 11">WSM2304</strain>
    </source>
</reference>
<evidence type="ECO:0000256" key="7">
    <source>
        <dbReference type="ARBA" id="ARBA00022970"/>
    </source>
</evidence>
<dbReference type="InterPro" id="IPR017871">
    <property type="entry name" value="ABC_transporter-like_CS"/>
</dbReference>
<evidence type="ECO:0000256" key="6">
    <source>
        <dbReference type="ARBA" id="ARBA00022840"/>
    </source>
</evidence>
<dbReference type="GO" id="GO:0006865">
    <property type="term" value="P:amino acid transport"/>
    <property type="evidence" value="ECO:0007669"/>
    <property type="project" value="UniProtKB-KW"/>
</dbReference>
<evidence type="ECO:0000256" key="5">
    <source>
        <dbReference type="ARBA" id="ARBA00022741"/>
    </source>
</evidence>
<dbReference type="KEGG" id="rlt:Rleg2_6343"/>
<dbReference type="InterPro" id="IPR050086">
    <property type="entry name" value="MetN_ABC_transporter-like"/>
</dbReference>
<accession>A0ABF7QZN5</accession>
<evidence type="ECO:0000256" key="8">
    <source>
        <dbReference type="ARBA" id="ARBA00023136"/>
    </source>
</evidence>
<keyword evidence="3" id="KW-0813">Transport</keyword>
<dbReference type="InterPro" id="IPR027417">
    <property type="entry name" value="P-loop_NTPase"/>
</dbReference>
<dbReference type="PROSITE" id="PS50893">
    <property type="entry name" value="ABC_TRANSPORTER_2"/>
    <property type="match status" value="1"/>
</dbReference>
<dbReference type="Pfam" id="PF00005">
    <property type="entry name" value="ABC_tran"/>
    <property type="match status" value="1"/>
</dbReference>
<dbReference type="CDD" id="cd03262">
    <property type="entry name" value="ABC_HisP_GlnQ"/>
    <property type="match status" value="1"/>
</dbReference>
<dbReference type="Gene3D" id="3.40.50.300">
    <property type="entry name" value="P-loop containing nucleotide triphosphate hydrolases"/>
    <property type="match status" value="1"/>
</dbReference>
<evidence type="ECO:0000313" key="10">
    <source>
        <dbReference type="EMBL" id="ACI59709.1"/>
    </source>
</evidence>
<keyword evidence="6" id="KW-0067">ATP-binding</keyword>
<keyword evidence="10" id="KW-0614">Plasmid</keyword>
<gene>
    <name evidence="10" type="ordered locus">Rleg2_6343</name>
</gene>
<dbReference type="PANTHER" id="PTHR43166">
    <property type="entry name" value="AMINO ACID IMPORT ATP-BINDING PROTEIN"/>
    <property type="match status" value="1"/>
</dbReference>
<evidence type="ECO:0000256" key="2">
    <source>
        <dbReference type="ARBA" id="ARBA00005417"/>
    </source>
</evidence>
<dbReference type="GO" id="GO:0005886">
    <property type="term" value="C:plasma membrane"/>
    <property type="evidence" value="ECO:0007669"/>
    <property type="project" value="UniProtKB-SubCell"/>
</dbReference>
<keyword evidence="5" id="KW-0547">Nucleotide-binding</keyword>
<comment type="subcellular location">
    <subcellularLocation>
        <location evidence="1">Cell membrane</location>
        <topology evidence="1">Peripheral membrane protein</topology>
    </subcellularLocation>
</comment>
<dbReference type="InterPro" id="IPR003439">
    <property type="entry name" value="ABC_transporter-like_ATP-bd"/>
</dbReference>
<keyword evidence="4" id="KW-1003">Cell membrane</keyword>
<evidence type="ECO:0000259" key="9">
    <source>
        <dbReference type="PROSITE" id="PS50893"/>
    </source>
</evidence>
<proteinExistence type="inferred from homology"/>
<dbReference type="Proteomes" id="UP000008330">
    <property type="component" value="Plasmid pRLG203"/>
</dbReference>
<keyword evidence="8" id="KW-0472">Membrane</keyword>
<dbReference type="AlphaFoldDB" id="A0ABF7QZN5"/>
<dbReference type="SUPFAM" id="SSF52540">
    <property type="entry name" value="P-loop containing nucleoside triphosphate hydrolases"/>
    <property type="match status" value="1"/>
</dbReference>
<dbReference type="EMBL" id="CP001195">
    <property type="protein sequence ID" value="ACI59709.1"/>
    <property type="molecule type" value="Genomic_DNA"/>
</dbReference>
<evidence type="ECO:0000256" key="4">
    <source>
        <dbReference type="ARBA" id="ARBA00022475"/>
    </source>
</evidence>
<protein>
    <submittedName>
        <fullName evidence="10">ABC transporter related</fullName>
    </submittedName>
</protein>
<keyword evidence="11" id="KW-1185">Reference proteome</keyword>
<dbReference type="PIRSF" id="PIRSF039085">
    <property type="entry name" value="ABC_ATPase_HisP"/>
    <property type="match status" value="1"/>
</dbReference>
<evidence type="ECO:0000256" key="1">
    <source>
        <dbReference type="ARBA" id="ARBA00004202"/>
    </source>
</evidence>
<organism evidence="10 11">
    <name type="scientific">Rhizobium leguminosarum bv. trifolii (strain WSM2304)</name>
    <dbReference type="NCBI Taxonomy" id="395492"/>
    <lineage>
        <taxon>Bacteria</taxon>
        <taxon>Pseudomonadati</taxon>
        <taxon>Pseudomonadota</taxon>
        <taxon>Alphaproteobacteria</taxon>
        <taxon>Hyphomicrobiales</taxon>
        <taxon>Rhizobiaceae</taxon>
        <taxon>Rhizobium/Agrobacterium group</taxon>
        <taxon>Rhizobium</taxon>
    </lineage>
</organism>
<dbReference type="PROSITE" id="PS00211">
    <property type="entry name" value="ABC_TRANSPORTER_1"/>
    <property type="match status" value="1"/>
</dbReference>
<dbReference type="SMART" id="SM00382">
    <property type="entry name" value="AAA"/>
    <property type="match status" value="1"/>
</dbReference>
<sequence length="274" mass="29760">MKKGNGVVTVFKKHDTEASPGGGAARVLAEAKGISVSFGPLEVVKQVDLTVPKGEVVAIIGPSGSGKSTFLRCFNYLQPPTKGTLEIDGDVVIDSGRKPTNADLLKLRRKVGMCFQSFNLFPHLTAVENIDLAQVSALGRSKSDARSRSMELLKRVGLEAKANTKPARCSGGQQQRIAIARALALDPEMMLFDEPTSALDPELGHEVLAVMRELASSGMTMIIVTHEMRFAEGVADRIMFMADGKAVEVGEPKQVLREPIHERTQKFLKMVFDR</sequence>
<evidence type="ECO:0000256" key="3">
    <source>
        <dbReference type="ARBA" id="ARBA00022448"/>
    </source>
</evidence>
<name>A0ABF7QZN5_RHILW</name>
<keyword evidence="7" id="KW-0029">Amino-acid transport</keyword>
<dbReference type="PANTHER" id="PTHR43166:SF9">
    <property type="entry name" value="GLUTAMATE_ASPARTATE IMPORT ATP-BINDING PROTEIN GLTL"/>
    <property type="match status" value="1"/>
</dbReference>
<dbReference type="GO" id="GO:0005524">
    <property type="term" value="F:ATP binding"/>
    <property type="evidence" value="ECO:0007669"/>
    <property type="project" value="UniProtKB-KW"/>
</dbReference>